<dbReference type="EMBL" id="JAFEJU010000008">
    <property type="protein sequence ID" value="MBT1175736.1"/>
    <property type="molecule type" value="Genomic_DNA"/>
</dbReference>
<proteinExistence type="predicted"/>
<feature type="transmembrane region" description="Helical" evidence="6">
    <location>
        <begin position="342"/>
        <end position="363"/>
    </location>
</feature>
<dbReference type="Pfam" id="PF01943">
    <property type="entry name" value="Polysacc_synt"/>
    <property type="match status" value="1"/>
</dbReference>
<keyword evidence="5 6" id="KW-0472">Membrane</keyword>
<feature type="transmembrane region" description="Helical" evidence="6">
    <location>
        <begin position="33"/>
        <end position="53"/>
    </location>
</feature>
<accession>A0ABS5UYK0</accession>
<sequence length="436" mass="47982">MASWRGCGGRGMKSLSRFRLVYAKHMGFFRNAIWQYGLQLVKYLLPLVTLPYLTRVLEPQGYAVYAYVLSYMSFAQVIIDFGFNLSGTKEIATARDIRECNRIIGSITQARLLLCVLTGIGCVIIGLFIPIIRENFAYMLLSFVAVCGRALAPDFLFQGKEQMGPITTRYLASKGVSTLLTFVVVHSVADLLWIPVLDIAASIIALVWSFNAGRRLFHTGIEWVDAKTCFKELAISGYYCFSNVASTSFNGLATLIIGAVLVDKAQISYWSLAMTVVAAVQALYMPVVNSLYPHMVNTRDWHFAKKLAIISMPAVVLLSIFICIFSGPIIQILGGDAYNEGTIVIVFVAPVLLFSYYSLLLGWPILGALGRVKELTMTTVISGVINIALLGILAGARVESVLAFAVIRSLAELTLCGLRFIECMKARNGLEDKVKK</sequence>
<feature type="transmembrane region" description="Helical" evidence="6">
    <location>
        <begin position="307"/>
        <end position="330"/>
    </location>
</feature>
<evidence type="ECO:0000256" key="4">
    <source>
        <dbReference type="ARBA" id="ARBA00022989"/>
    </source>
</evidence>
<evidence type="ECO:0000256" key="6">
    <source>
        <dbReference type="SAM" id="Phobius"/>
    </source>
</evidence>
<feature type="transmembrane region" description="Helical" evidence="6">
    <location>
        <begin position="233"/>
        <end position="261"/>
    </location>
</feature>
<gene>
    <name evidence="7" type="ORF">JS530_09550</name>
</gene>
<evidence type="ECO:0000313" key="7">
    <source>
        <dbReference type="EMBL" id="MBT1175736.1"/>
    </source>
</evidence>
<dbReference type="Proteomes" id="UP000711736">
    <property type="component" value="Unassembled WGS sequence"/>
</dbReference>
<dbReference type="InterPro" id="IPR002797">
    <property type="entry name" value="Polysacc_synth"/>
</dbReference>
<keyword evidence="2" id="KW-1003">Cell membrane</keyword>
<comment type="caution">
    <text evidence="7">The sequence shown here is derived from an EMBL/GenBank/DDBJ whole genome shotgun (WGS) entry which is preliminary data.</text>
</comment>
<dbReference type="InterPro" id="IPR050833">
    <property type="entry name" value="Poly_Biosynth_Transport"/>
</dbReference>
<comment type="subcellular location">
    <subcellularLocation>
        <location evidence="1">Cell membrane</location>
        <topology evidence="1">Multi-pass membrane protein</topology>
    </subcellularLocation>
</comment>
<reference evidence="7 8" key="1">
    <citation type="journal article" date="2021" name="Environ. Microbiol.">
        <title>Genetic insights into the dark matter of the mammalian gut microbiota through targeted genome reconstruction.</title>
        <authorList>
            <person name="Lugli G.A."/>
            <person name="Alessandri G."/>
            <person name="Milani C."/>
            <person name="Viappiani A."/>
            <person name="Fontana F."/>
            <person name="Tarracchini C."/>
            <person name="Mancabelli L."/>
            <person name="Argentini C."/>
            <person name="Ruiz L."/>
            <person name="Margolles A."/>
            <person name="van Sinderen D."/>
            <person name="Turroni F."/>
            <person name="Ventura M."/>
        </authorList>
    </citation>
    <scope>NUCLEOTIDE SEQUENCE [LARGE SCALE GENOMIC DNA]</scope>
    <source>
        <strain evidence="7 8">LC6</strain>
    </source>
</reference>
<evidence type="ECO:0000313" key="8">
    <source>
        <dbReference type="Proteomes" id="UP000711736"/>
    </source>
</evidence>
<evidence type="ECO:0000256" key="3">
    <source>
        <dbReference type="ARBA" id="ARBA00022692"/>
    </source>
</evidence>
<feature type="transmembrane region" description="Helical" evidence="6">
    <location>
        <begin position="112"/>
        <end position="132"/>
    </location>
</feature>
<dbReference type="PANTHER" id="PTHR30250">
    <property type="entry name" value="PST FAMILY PREDICTED COLANIC ACID TRANSPORTER"/>
    <property type="match status" value="1"/>
</dbReference>
<name>A0ABS5UYK0_9BIFI</name>
<feature type="transmembrane region" description="Helical" evidence="6">
    <location>
        <begin position="65"/>
        <end position="85"/>
    </location>
</feature>
<feature type="transmembrane region" description="Helical" evidence="6">
    <location>
        <begin position="267"/>
        <end position="287"/>
    </location>
</feature>
<evidence type="ECO:0000256" key="1">
    <source>
        <dbReference type="ARBA" id="ARBA00004651"/>
    </source>
</evidence>
<feature type="transmembrane region" description="Helical" evidence="6">
    <location>
        <begin position="192"/>
        <end position="212"/>
    </location>
</feature>
<keyword evidence="4 6" id="KW-1133">Transmembrane helix</keyword>
<dbReference type="RefSeq" id="WP_214376929.1">
    <property type="nucleotide sequence ID" value="NZ_JAFEJU010000008.1"/>
</dbReference>
<protein>
    <submittedName>
        <fullName evidence="7">Oligosaccharide flippase family protein</fullName>
    </submittedName>
</protein>
<evidence type="ECO:0000256" key="2">
    <source>
        <dbReference type="ARBA" id="ARBA00022475"/>
    </source>
</evidence>
<keyword evidence="3 6" id="KW-0812">Transmembrane</keyword>
<organism evidence="7 8">
    <name type="scientific">Bifidobacterium colobi</name>
    <dbReference type="NCBI Taxonomy" id="2809026"/>
    <lineage>
        <taxon>Bacteria</taxon>
        <taxon>Bacillati</taxon>
        <taxon>Actinomycetota</taxon>
        <taxon>Actinomycetes</taxon>
        <taxon>Bifidobacteriales</taxon>
        <taxon>Bifidobacteriaceae</taxon>
        <taxon>Bifidobacterium</taxon>
    </lineage>
</organism>
<feature type="transmembrane region" description="Helical" evidence="6">
    <location>
        <begin position="375"/>
        <end position="395"/>
    </location>
</feature>
<keyword evidence="8" id="KW-1185">Reference proteome</keyword>
<evidence type="ECO:0000256" key="5">
    <source>
        <dbReference type="ARBA" id="ARBA00023136"/>
    </source>
</evidence>
<dbReference type="PANTHER" id="PTHR30250:SF11">
    <property type="entry name" value="O-ANTIGEN TRANSPORTER-RELATED"/>
    <property type="match status" value="1"/>
</dbReference>